<dbReference type="RefSeq" id="WP_369061367.1">
    <property type="nucleotide sequence ID" value="NZ_CP158375.1"/>
</dbReference>
<dbReference type="AlphaFoldDB" id="A0AB39KV87"/>
<evidence type="ECO:0000313" key="3">
    <source>
        <dbReference type="EMBL" id="XDO97870.1"/>
    </source>
</evidence>
<name>A0AB39KV87_9CAUL</name>
<reference evidence="3" key="1">
    <citation type="submission" date="2024-06" db="EMBL/GenBank/DDBJ databases">
        <title>Caulobacter inopinatus, sp. nov.</title>
        <authorList>
            <person name="Donachie S.P."/>
        </authorList>
    </citation>
    <scope>NUCLEOTIDE SEQUENCE</scope>
    <source>
        <strain evidence="3">73W</strain>
    </source>
</reference>
<proteinExistence type="inferred from homology"/>
<keyword evidence="1" id="KW-0375">Hydrogen ion transport</keyword>
<gene>
    <name evidence="3" type="ORF">ABOZ73_05480</name>
</gene>
<keyword evidence="1" id="KW-0406">Ion transport</keyword>
<comment type="similarity">
    <text evidence="1">Belongs to the bacterial AtpI family.</text>
</comment>
<organism evidence="3">
    <name type="scientific">Caulobacter sp. 73W</name>
    <dbReference type="NCBI Taxonomy" id="3161137"/>
    <lineage>
        <taxon>Bacteria</taxon>
        <taxon>Pseudomonadati</taxon>
        <taxon>Pseudomonadota</taxon>
        <taxon>Alphaproteobacteria</taxon>
        <taxon>Caulobacterales</taxon>
        <taxon>Caulobacteraceae</taxon>
        <taxon>Caulobacter</taxon>
    </lineage>
</organism>
<sequence>MSKADEPHDEALRSLDARLAAVEARDAPKPAGSVEKGASDGYRLLADLLGGVLGGLGLGWALDHYAGTRPWGLIGGVLIGTGLSVFLVVRRASQLSAKAALKAATETNDGPDVGAKPGDA</sequence>
<dbReference type="GO" id="GO:0045259">
    <property type="term" value="C:proton-transporting ATP synthase complex"/>
    <property type="evidence" value="ECO:0007669"/>
    <property type="project" value="UniProtKB-UniRule"/>
</dbReference>
<comment type="function">
    <text evidence="1">A possible function for this protein is to guide the assembly of the membrane sector of the ATPase enzyme complex.</text>
</comment>
<evidence type="ECO:0000256" key="1">
    <source>
        <dbReference type="PIRNR" id="PIRNR032126"/>
    </source>
</evidence>
<accession>A0AB39KV87</accession>
<keyword evidence="2" id="KW-1133">Transmembrane helix</keyword>
<keyword evidence="2" id="KW-0812">Transmembrane</keyword>
<dbReference type="GO" id="GO:1902600">
    <property type="term" value="P:proton transmembrane transport"/>
    <property type="evidence" value="ECO:0007669"/>
    <property type="project" value="UniProtKB-KW"/>
</dbReference>
<dbReference type="Pfam" id="PF09527">
    <property type="entry name" value="ATPase_gene1"/>
    <property type="match status" value="1"/>
</dbReference>
<feature type="transmembrane region" description="Helical" evidence="2">
    <location>
        <begin position="68"/>
        <end position="89"/>
    </location>
</feature>
<dbReference type="InterPro" id="IPR032820">
    <property type="entry name" value="ATPase_put"/>
</dbReference>
<protein>
    <recommendedName>
        <fullName evidence="1">ATP synthase protein I</fullName>
    </recommendedName>
</protein>
<keyword evidence="1 2" id="KW-0472">Membrane</keyword>
<dbReference type="PIRSF" id="PIRSF032126">
    <property type="entry name" value="F0F1_ATP_synthase_subunit_I"/>
    <property type="match status" value="1"/>
</dbReference>
<keyword evidence="1" id="KW-0813">Transport</keyword>
<dbReference type="EMBL" id="CP158375">
    <property type="protein sequence ID" value="XDO97870.1"/>
    <property type="molecule type" value="Genomic_DNA"/>
</dbReference>
<evidence type="ECO:0000256" key="2">
    <source>
        <dbReference type="SAM" id="Phobius"/>
    </source>
</evidence>
<dbReference type="InterPro" id="IPR016989">
    <property type="entry name" value="Atp1_alphaprobac"/>
</dbReference>